<evidence type="ECO:0000259" key="1">
    <source>
        <dbReference type="Pfam" id="PF07883"/>
    </source>
</evidence>
<dbReference type="CDD" id="cd02214">
    <property type="entry name" value="cupin_MJ1618"/>
    <property type="match status" value="1"/>
</dbReference>
<evidence type="ECO:0000313" key="2">
    <source>
        <dbReference type="EMBL" id="ROH90952.1"/>
    </source>
</evidence>
<dbReference type="RefSeq" id="WP_123211407.1">
    <property type="nucleotide sequence ID" value="NZ_RJVO01000003.1"/>
</dbReference>
<keyword evidence="3" id="KW-1185">Reference proteome</keyword>
<dbReference type="PANTHER" id="PTHR36114">
    <property type="entry name" value="16.7 KDA PROTEIN IN WHIE LOCUS"/>
    <property type="match status" value="1"/>
</dbReference>
<dbReference type="PANTHER" id="PTHR36114:SF8">
    <property type="entry name" value="CUPIN TYPE-1 DOMAIN-CONTAINING PROTEIN"/>
    <property type="match status" value="1"/>
</dbReference>
<dbReference type="InterPro" id="IPR014710">
    <property type="entry name" value="RmlC-like_jellyroll"/>
</dbReference>
<dbReference type="InterPro" id="IPR052044">
    <property type="entry name" value="PKS_Associated_Protein"/>
</dbReference>
<dbReference type="InterPro" id="IPR013096">
    <property type="entry name" value="Cupin_2"/>
</dbReference>
<name>A0A3N0VE47_9GAMM</name>
<dbReference type="Gene3D" id="2.60.120.10">
    <property type="entry name" value="Jelly Rolls"/>
    <property type="match status" value="1"/>
</dbReference>
<dbReference type="SUPFAM" id="SSF51182">
    <property type="entry name" value="RmlC-like cupins"/>
    <property type="match status" value="1"/>
</dbReference>
<dbReference type="AlphaFoldDB" id="A0A3N0VE47"/>
<organism evidence="2 3">
    <name type="scientific">Stagnimonas aquatica</name>
    <dbReference type="NCBI Taxonomy" id="2689987"/>
    <lineage>
        <taxon>Bacteria</taxon>
        <taxon>Pseudomonadati</taxon>
        <taxon>Pseudomonadota</taxon>
        <taxon>Gammaproteobacteria</taxon>
        <taxon>Nevskiales</taxon>
        <taxon>Nevskiaceae</taxon>
        <taxon>Stagnimonas</taxon>
    </lineage>
</organism>
<accession>A0A3N0VE47</accession>
<gene>
    <name evidence="2" type="ORF">ED208_08220</name>
</gene>
<protein>
    <submittedName>
        <fullName evidence="2">Cupin domain-containing protein</fullName>
    </submittedName>
</protein>
<dbReference type="InterPro" id="IPR011051">
    <property type="entry name" value="RmlC_Cupin_sf"/>
</dbReference>
<evidence type="ECO:0000313" key="3">
    <source>
        <dbReference type="Proteomes" id="UP000282106"/>
    </source>
</evidence>
<dbReference type="EMBL" id="RJVO01000003">
    <property type="protein sequence ID" value="ROH90952.1"/>
    <property type="molecule type" value="Genomic_DNA"/>
</dbReference>
<dbReference type="Proteomes" id="UP000282106">
    <property type="component" value="Unassembled WGS sequence"/>
</dbReference>
<proteinExistence type="predicted"/>
<sequence>MRLPGASPIHRVDPASEQLTEERCHILELANHAGDPALSIARARVEPGVCTRWHRLHGISERYLILEGEGLVEVGAMAAQTVKPGDVVLIVPGERQRIRNSGPHDLVFLALCTPRFRWDAYEDVDPAPL</sequence>
<dbReference type="Pfam" id="PF07883">
    <property type="entry name" value="Cupin_2"/>
    <property type="match status" value="1"/>
</dbReference>
<dbReference type="InParanoid" id="A0A3N0VE47"/>
<comment type="caution">
    <text evidence="2">The sequence shown here is derived from an EMBL/GenBank/DDBJ whole genome shotgun (WGS) entry which is preliminary data.</text>
</comment>
<reference evidence="2 3" key="1">
    <citation type="submission" date="2018-10" db="EMBL/GenBank/DDBJ databases">
        <authorList>
            <person name="Chen W.-M."/>
        </authorList>
    </citation>
    <scope>NUCLEOTIDE SEQUENCE [LARGE SCALE GENOMIC DNA]</scope>
    <source>
        <strain evidence="2 3">THS-13</strain>
    </source>
</reference>
<feature type="domain" description="Cupin type-2" evidence="1">
    <location>
        <begin position="43"/>
        <end position="111"/>
    </location>
</feature>